<dbReference type="InterPro" id="IPR036305">
    <property type="entry name" value="RGS_sf"/>
</dbReference>
<dbReference type="EMBL" id="APAU02000028">
    <property type="protein sequence ID" value="EUB60606.1"/>
    <property type="molecule type" value="Genomic_DNA"/>
</dbReference>
<dbReference type="Gene3D" id="1.10.1240.60">
    <property type="match status" value="1"/>
</dbReference>
<evidence type="ECO:0000259" key="6">
    <source>
        <dbReference type="PROSITE" id="PS50132"/>
    </source>
</evidence>
<dbReference type="SUPFAM" id="SSF46785">
    <property type="entry name" value="Winged helix' DNA-binding domain"/>
    <property type="match status" value="1"/>
</dbReference>
<dbReference type="CTD" id="36340154"/>
<reference evidence="8 9" key="1">
    <citation type="journal article" date="2013" name="Nat. Genet.">
        <title>The genome of the hydatid tapeworm Echinococcus granulosus.</title>
        <authorList>
            <person name="Zheng H."/>
            <person name="Zhang W."/>
            <person name="Zhang L."/>
            <person name="Zhang Z."/>
            <person name="Li J."/>
            <person name="Lu G."/>
            <person name="Zhu Y."/>
            <person name="Wang Y."/>
            <person name="Huang Y."/>
            <person name="Liu J."/>
            <person name="Kang H."/>
            <person name="Chen J."/>
            <person name="Wang L."/>
            <person name="Chen A."/>
            <person name="Yu S."/>
            <person name="Gao Z."/>
            <person name="Jin L."/>
            <person name="Gu W."/>
            <person name="Wang Z."/>
            <person name="Zhao L."/>
            <person name="Shi B."/>
            <person name="Wen H."/>
            <person name="Lin R."/>
            <person name="Jones M.K."/>
            <person name="Brejova B."/>
            <person name="Vinar T."/>
            <person name="Zhao G."/>
            <person name="McManus D.P."/>
            <person name="Chen Z."/>
            <person name="Zhou Y."/>
            <person name="Wang S."/>
        </authorList>
    </citation>
    <scope>NUCLEOTIDE SEQUENCE [LARGE SCALE GENOMIC DNA]</scope>
</reference>
<keyword evidence="4" id="KW-0687">Ribonucleoprotein</keyword>
<dbReference type="SUPFAM" id="SSF48097">
    <property type="entry name" value="Regulator of G-protein signaling, RGS"/>
    <property type="match status" value="1"/>
</dbReference>
<accession>W6UHR7</accession>
<dbReference type="CDD" id="cd04450">
    <property type="entry name" value="DEP_RGS7-like"/>
    <property type="match status" value="1"/>
</dbReference>
<evidence type="ECO:0000256" key="5">
    <source>
        <dbReference type="SAM" id="MobiDB-lite"/>
    </source>
</evidence>
<organism evidence="8 9">
    <name type="scientific">Echinococcus granulosus</name>
    <name type="common">Hydatid tapeworm</name>
    <dbReference type="NCBI Taxonomy" id="6210"/>
    <lineage>
        <taxon>Eukaryota</taxon>
        <taxon>Metazoa</taxon>
        <taxon>Spiralia</taxon>
        <taxon>Lophotrochozoa</taxon>
        <taxon>Platyhelminthes</taxon>
        <taxon>Cestoda</taxon>
        <taxon>Eucestoda</taxon>
        <taxon>Cyclophyllidea</taxon>
        <taxon>Taeniidae</taxon>
        <taxon>Echinococcus</taxon>
        <taxon>Echinococcus granulosus group</taxon>
    </lineage>
</organism>
<dbReference type="SMART" id="SM00315">
    <property type="entry name" value="RGS"/>
    <property type="match status" value="1"/>
</dbReference>
<dbReference type="AlphaFoldDB" id="W6UHR7"/>
<name>W6UHR7_ECHGR</name>
<feature type="domain" description="DEP" evidence="7">
    <location>
        <begin position="28"/>
        <end position="104"/>
    </location>
</feature>
<dbReference type="Pfam" id="PF00615">
    <property type="entry name" value="RGS"/>
    <property type="match status" value="2"/>
</dbReference>
<dbReference type="InterPro" id="IPR000591">
    <property type="entry name" value="DEP_dom"/>
</dbReference>
<comment type="similarity">
    <text evidence="1">Belongs to the universal ribosomal protein uS11 family.</text>
</comment>
<dbReference type="InterPro" id="IPR036388">
    <property type="entry name" value="WH-like_DNA-bd_sf"/>
</dbReference>
<dbReference type="SUPFAM" id="SSF53137">
    <property type="entry name" value="Translational machinery components"/>
    <property type="match status" value="1"/>
</dbReference>
<dbReference type="InterPro" id="IPR047017">
    <property type="entry name" value="RGS6/7/9/11_DHEX_sf"/>
</dbReference>
<feature type="domain" description="RGS" evidence="6">
    <location>
        <begin position="438"/>
        <end position="597"/>
    </location>
</feature>
<dbReference type="SMART" id="SM00049">
    <property type="entry name" value="DEP"/>
    <property type="match status" value="1"/>
</dbReference>
<feature type="region of interest" description="Disordered" evidence="5">
    <location>
        <begin position="663"/>
        <end position="685"/>
    </location>
</feature>
<dbReference type="Pfam" id="PF00610">
    <property type="entry name" value="DEP"/>
    <property type="match status" value="1"/>
</dbReference>
<dbReference type="GO" id="GO:0003735">
    <property type="term" value="F:structural constituent of ribosome"/>
    <property type="evidence" value="ECO:0007669"/>
    <property type="project" value="InterPro"/>
</dbReference>
<dbReference type="Pfam" id="PF18148">
    <property type="entry name" value="RGS_DHEX"/>
    <property type="match status" value="1"/>
</dbReference>
<dbReference type="InterPro" id="IPR016137">
    <property type="entry name" value="RGS"/>
</dbReference>
<dbReference type="SUPFAM" id="SSF48670">
    <property type="entry name" value="Transducin (heterotrimeric G protein), gamma chain"/>
    <property type="match status" value="1"/>
</dbReference>
<evidence type="ECO:0000256" key="3">
    <source>
        <dbReference type="ARBA" id="ARBA00022980"/>
    </source>
</evidence>
<comment type="caution">
    <text evidence="8">The sequence shown here is derived from an EMBL/GenBank/DDBJ whole genome shotgun (WGS) entry which is preliminary data.</text>
</comment>
<dbReference type="GO" id="GO:0008277">
    <property type="term" value="P:regulation of G protein-coupled receptor signaling pathway"/>
    <property type="evidence" value="ECO:0007669"/>
    <property type="project" value="InterPro"/>
</dbReference>
<dbReference type="Gene3D" id="1.10.167.10">
    <property type="entry name" value="Regulator of G-protein Signalling 4, domain 2"/>
    <property type="match status" value="1"/>
</dbReference>
<dbReference type="InterPro" id="IPR047016">
    <property type="entry name" value="RGS6/7/9/11"/>
</dbReference>
<keyword evidence="9" id="KW-1185">Reference proteome</keyword>
<evidence type="ECO:0000256" key="2">
    <source>
        <dbReference type="ARBA" id="ARBA00022700"/>
    </source>
</evidence>
<dbReference type="GO" id="GO:0006412">
    <property type="term" value="P:translation"/>
    <property type="evidence" value="ECO:0007669"/>
    <property type="project" value="InterPro"/>
</dbReference>
<dbReference type="RefSeq" id="XP_024351802.1">
    <property type="nucleotide sequence ID" value="XM_024493688.1"/>
</dbReference>
<evidence type="ECO:0000256" key="4">
    <source>
        <dbReference type="ARBA" id="ARBA00023274"/>
    </source>
</evidence>
<dbReference type="InterPro" id="IPR044926">
    <property type="entry name" value="RGS_subdomain_2"/>
</dbReference>
<dbReference type="InterPro" id="IPR036967">
    <property type="entry name" value="Ribosomal_uS11_sf"/>
</dbReference>
<evidence type="ECO:0000259" key="7">
    <source>
        <dbReference type="PROSITE" id="PS50186"/>
    </source>
</evidence>
<dbReference type="PROSITE" id="PS50132">
    <property type="entry name" value="RGS"/>
    <property type="match status" value="1"/>
</dbReference>
<dbReference type="FunFam" id="1.10.1240.60:FF:000001">
    <property type="entry name" value="Regulator of G-protein signaling 6"/>
    <property type="match status" value="1"/>
</dbReference>
<keyword evidence="2" id="KW-0734">Signal transduction inhibitor</keyword>
<proteinExistence type="inferred from homology"/>
<sequence length="826" mass="90154">MEWCKLRDSPNEYLWRRLEVLVDYMVSEDQGIPIRNVKNFMSVIPSVFSGNDIVLWFMVHAGADDVAEAVHLASRIAAMGYLFPIDDHAMTVKNDSHTYYRFQAPCLYPSRCPEADTVDYAVYLCKRTMQNKHRLELADFEAERLASLQSLYYHKWEFIYMQAEAEMKVDKKRDKLERVVLESQEAAFWNVHRPAPGCVNTTEVDMRKLCRAKRPKKTGLAAGRLHPVTFPIPVASGVAGNLLFSVLEGLSPAEKVTKLRASEHKRIKASKAIENLQNYCDQYFDFDMLLYCATTSTSGGGYDGGGGGSGGGAVGSSKALATTSGVDISGAASATSAVSTAHHLLLPRRTSAGLNITHGAVVNLILGPPPASALSGASGDVQMDLAGQSNPWLSDNVTAAAENYWGSSTTVGAGGSGLGSAVQLGELSIPRVKRWSFSFQELLKDPLGRAKFQCWLEKEFAAENLMFWQECQDLKSAPLRELPQRIQSIYSHYLSLTAPEPVNVDSKVREAVFRRLGLLRLLPPLNQETGGMEPLMEGTMLEPLSLNADATSPVVVGAGASHADRYCFEEAEEQIFQLMKSASYCRFLRSDIYRELFANSATKKKQSKKHRVAVGAGVGGSGAVVFANCRLSEVGWDEGGRGVVGGHTSLPFLQHILRARESTSTTPTVSGMPSDVVTEGQTGEKRRDLSVLGHGIPYEVDLHAMYGDRAYHELPIVHVTTTRNNTKVALTDCNGRSLCSTSCGCEGFRNARKQTTVAAQTVGISIGLKAQKLGIKDVRVKMRGIGSNRVSTLSGMTLSGLKIVSLTDDTPIHYGMGRRPKKVPRK</sequence>
<dbReference type="InterPro" id="IPR040759">
    <property type="entry name" value="RGS_DHEX"/>
</dbReference>
<dbReference type="InterPro" id="IPR036390">
    <property type="entry name" value="WH_DNA-bd_sf"/>
</dbReference>
<dbReference type="OrthoDB" id="196547at2759"/>
<dbReference type="PRINTS" id="PR01301">
    <property type="entry name" value="RGSPROTEIN"/>
</dbReference>
<dbReference type="GeneID" id="36340154"/>
<dbReference type="HAMAP" id="MF_01310">
    <property type="entry name" value="Ribosomal_uS11"/>
    <property type="match status" value="1"/>
</dbReference>
<dbReference type="GO" id="GO:0005096">
    <property type="term" value="F:GTPase activator activity"/>
    <property type="evidence" value="ECO:0007669"/>
    <property type="project" value="TreeGrafter"/>
</dbReference>
<dbReference type="Proteomes" id="UP000019149">
    <property type="component" value="Unassembled WGS sequence"/>
</dbReference>
<dbReference type="GO" id="GO:1990904">
    <property type="term" value="C:ribonucleoprotein complex"/>
    <property type="evidence" value="ECO:0007669"/>
    <property type="project" value="UniProtKB-KW"/>
</dbReference>
<dbReference type="STRING" id="6210.W6UHR7"/>
<gene>
    <name evidence="8" type="ORF">EGR_04439</name>
</gene>
<dbReference type="GO" id="GO:0035556">
    <property type="term" value="P:intracellular signal transduction"/>
    <property type="evidence" value="ECO:0007669"/>
    <property type="project" value="InterPro"/>
</dbReference>
<protein>
    <submittedName>
        <fullName evidence="8">Regulator of G-protein signaling 7</fullName>
    </submittedName>
</protein>
<dbReference type="Gene3D" id="1.10.10.10">
    <property type="entry name" value="Winged helix-like DNA-binding domain superfamily/Winged helix DNA-binding domain"/>
    <property type="match status" value="1"/>
</dbReference>
<dbReference type="InterPro" id="IPR001971">
    <property type="entry name" value="Ribosomal_uS11"/>
</dbReference>
<dbReference type="PROSITE" id="PS50186">
    <property type="entry name" value="DEP"/>
    <property type="match status" value="1"/>
</dbReference>
<dbReference type="OMA" id="PWINDTV"/>
<dbReference type="GO" id="GO:0007186">
    <property type="term" value="P:G protein-coupled receptor signaling pathway"/>
    <property type="evidence" value="ECO:0007669"/>
    <property type="project" value="InterPro"/>
</dbReference>
<dbReference type="GO" id="GO:0009968">
    <property type="term" value="P:negative regulation of signal transduction"/>
    <property type="evidence" value="ECO:0007669"/>
    <property type="project" value="UniProtKB-KW"/>
</dbReference>
<evidence type="ECO:0000313" key="9">
    <source>
        <dbReference type="Proteomes" id="UP000019149"/>
    </source>
</evidence>
<dbReference type="GO" id="GO:0005840">
    <property type="term" value="C:ribosome"/>
    <property type="evidence" value="ECO:0007669"/>
    <property type="project" value="UniProtKB-KW"/>
</dbReference>
<dbReference type="PANTHER" id="PTHR45746:SF6">
    <property type="entry name" value="LP21163P"/>
    <property type="match status" value="1"/>
</dbReference>
<dbReference type="PANTHER" id="PTHR45746">
    <property type="entry name" value="LP21163P"/>
    <property type="match status" value="1"/>
</dbReference>
<dbReference type="Pfam" id="PF00411">
    <property type="entry name" value="Ribosomal_S11"/>
    <property type="match status" value="1"/>
</dbReference>
<dbReference type="Gene3D" id="3.30.420.80">
    <property type="entry name" value="Ribosomal protein S11"/>
    <property type="match status" value="1"/>
</dbReference>
<dbReference type="KEGG" id="egl:EGR_04439"/>
<dbReference type="GO" id="GO:0005737">
    <property type="term" value="C:cytoplasm"/>
    <property type="evidence" value="ECO:0007669"/>
    <property type="project" value="TreeGrafter"/>
</dbReference>
<evidence type="ECO:0000256" key="1">
    <source>
        <dbReference type="ARBA" id="ARBA00006194"/>
    </source>
</evidence>
<keyword evidence="3" id="KW-0689">Ribosomal protein</keyword>
<dbReference type="InterPro" id="IPR036284">
    <property type="entry name" value="GGL_sf"/>
</dbReference>
<evidence type="ECO:0000313" key="8">
    <source>
        <dbReference type="EMBL" id="EUB60606.1"/>
    </source>
</evidence>